<dbReference type="Proteomes" id="UP001149719">
    <property type="component" value="Unassembled WGS sequence"/>
</dbReference>
<reference evidence="1" key="1">
    <citation type="submission" date="2022-12" db="EMBL/GenBank/DDBJ databases">
        <title>Marinomonas 15G1-11 sp. nov, isolated from marine algae.</title>
        <authorList>
            <person name="Butt M."/>
            <person name="Choi D.G."/>
            <person name="Kim J.M."/>
            <person name="Lee J.K."/>
            <person name="Baek J.H."/>
            <person name="Jeon C.O."/>
        </authorList>
    </citation>
    <scope>NUCLEOTIDE SEQUENCE</scope>
    <source>
        <strain evidence="1">15G1-11</strain>
    </source>
</reference>
<keyword evidence="2" id="KW-1185">Reference proteome</keyword>
<name>A0ABT4JQR2_9GAMM</name>
<sequence>MKGETPDSVEERKEKSYGWSYAPLIMEEVLADQTINQEFEHFSLSDVTIPNSPHVFYDSDLNGGEQNFVSVIKKKMKFLVVFGRANTQ</sequence>
<protein>
    <submittedName>
        <fullName evidence="1">Uncharacterized protein</fullName>
    </submittedName>
</protein>
<accession>A0ABT4JQR2</accession>
<dbReference type="EMBL" id="JAPUBN010000010">
    <property type="protein sequence ID" value="MCZ2720728.1"/>
    <property type="molecule type" value="Genomic_DNA"/>
</dbReference>
<gene>
    <name evidence="1" type="ORF">O1D97_03470</name>
</gene>
<dbReference type="RefSeq" id="WP_269122836.1">
    <property type="nucleotide sequence ID" value="NZ_JAPUBN010000010.1"/>
</dbReference>
<evidence type="ECO:0000313" key="1">
    <source>
        <dbReference type="EMBL" id="MCZ2720728.1"/>
    </source>
</evidence>
<comment type="caution">
    <text evidence="1">The sequence shown here is derived from an EMBL/GenBank/DDBJ whole genome shotgun (WGS) entry which is preliminary data.</text>
</comment>
<proteinExistence type="predicted"/>
<organism evidence="1 2">
    <name type="scientific">Marinomonas phaeophyticola</name>
    <dbReference type="NCBI Taxonomy" id="3004091"/>
    <lineage>
        <taxon>Bacteria</taxon>
        <taxon>Pseudomonadati</taxon>
        <taxon>Pseudomonadota</taxon>
        <taxon>Gammaproteobacteria</taxon>
        <taxon>Oceanospirillales</taxon>
        <taxon>Oceanospirillaceae</taxon>
        <taxon>Marinomonas</taxon>
    </lineage>
</organism>
<evidence type="ECO:0000313" key="2">
    <source>
        <dbReference type="Proteomes" id="UP001149719"/>
    </source>
</evidence>
<dbReference type="InterPro" id="IPR042240">
    <property type="entry name" value="CHASE_sf"/>
</dbReference>
<dbReference type="Gene3D" id="3.30.450.350">
    <property type="entry name" value="CHASE domain"/>
    <property type="match status" value="1"/>
</dbReference>